<dbReference type="PANTHER" id="PTHR33164:SF58">
    <property type="entry name" value="DNA-BINDING TRANSCRIPTIONAL REPRESSOR SCOC"/>
    <property type="match status" value="1"/>
</dbReference>
<dbReference type="OrthoDB" id="2393954at2"/>
<dbReference type="AlphaFoldDB" id="A0A2N5MA87"/>
<dbReference type="Pfam" id="PF01047">
    <property type="entry name" value="MarR"/>
    <property type="match status" value="1"/>
</dbReference>
<evidence type="ECO:0000313" key="6">
    <source>
        <dbReference type="Proteomes" id="UP000234748"/>
    </source>
</evidence>
<organism evidence="5 6">
    <name type="scientific">Peribacillus deserti</name>
    <dbReference type="NCBI Taxonomy" id="673318"/>
    <lineage>
        <taxon>Bacteria</taxon>
        <taxon>Bacillati</taxon>
        <taxon>Bacillota</taxon>
        <taxon>Bacilli</taxon>
        <taxon>Bacillales</taxon>
        <taxon>Bacillaceae</taxon>
        <taxon>Peribacillus</taxon>
    </lineage>
</organism>
<evidence type="ECO:0000256" key="1">
    <source>
        <dbReference type="ARBA" id="ARBA00023015"/>
    </source>
</evidence>
<sequence>MPEKNYSMVEAMLFSQRIAQLSKALWKSIEKDWQQWIKPYNLNINEHHILWIAYHLNGASISDVAKFGVMHVSTAFNFSKKLEERGLLLFSKKETDKRNTYIQITEEGEKILLDLMENYDPANNAAFTGALPLRELYGKFPDMLEMMAVIKNIYGEHFMEIFERSFSNIEKEFTDFNGTLIKKEALNETKS</sequence>
<evidence type="ECO:0000256" key="2">
    <source>
        <dbReference type="ARBA" id="ARBA00023125"/>
    </source>
</evidence>
<dbReference type="GO" id="GO:0003677">
    <property type="term" value="F:DNA binding"/>
    <property type="evidence" value="ECO:0007669"/>
    <property type="project" value="UniProtKB-KW"/>
</dbReference>
<name>A0A2N5MA87_9BACI</name>
<dbReference type="InterPro" id="IPR023187">
    <property type="entry name" value="Tscrpt_reg_MarR-type_CS"/>
</dbReference>
<dbReference type="RefSeq" id="WP_101640262.1">
    <property type="nucleotide sequence ID" value="NZ_PGUY01000010.1"/>
</dbReference>
<dbReference type="GO" id="GO:0003700">
    <property type="term" value="F:DNA-binding transcription factor activity"/>
    <property type="evidence" value="ECO:0007669"/>
    <property type="project" value="InterPro"/>
</dbReference>
<gene>
    <name evidence="5" type="ORF">CUU66_03350</name>
</gene>
<accession>A0A2N5MA87</accession>
<protein>
    <submittedName>
        <fullName evidence="5">Transcriptional regulator Hpr</fullName>
    </submittedName>
</protein>
<dbReference type="Proteomes" id="UP000234748">
    <property type="component" value="Unassembled WGS sequence"/>
</dbReference>
<keyword evidence="2" id="KW-0238">DNA-binding</keyword>
<evidence type="ECO:0000259" key="4">
    <source>
        <dbReference type="PROSITE" id="PS50995"/>
    </source>
</evidence>
<evidence type="ECO:0000313" key="5">
    <source>
        <dbReference type="EMBL" id="PLT31225.1"/>
    </source>
</evidence>
<dbReference type="InterPro" id="IPR000835">
    <property type="entry name" value="HTH_MarR-typ"/>
</dbReference>
<keyword evidence="3" id="KW-0804">Transcription</keyword>
<dbReference type="PROSITE" id="PS01117">
    <property type="entry name" value="HTH_MARR_1"/>
    <property type="match status" value="1"/>
</dbReference>
<dbReference type="InterPro" id="IPR039422">
    <property type="entry name" value="MarR/SlyA-like"/>
</dbReference>
<dbReference type="PROSITE" id="PS50995">
    <property type="entry name" value="HTH_MARR_2"/>
    <property type="match status" value="1"/>
</dbReference>
<reference evidence="5 6" key="1">
    <citation type="submission" date="2017-11" db="EMBL/GenBank/DDBJ databases">
        <title>Comparitive Functional Genomics of Dry Heat Resistant strains isolated from the Viking Spacecraft.</title>
        <authorList>
            <person name="Seuylemezian A."/>
            <person name="Cooper K."/>
            <person name="Vaishampayan P."/>
        </authorList>
    </citation>
    <scope>NUCLEOTIDE SEQUENCE [LARGE SCALE GENOMIC DNA]</scope>
    <source>
        <strain evidence="5 6">V1-29</strain>
    </source>
</reference>
<dbReference type="EMBL" id="PGUY01000010">
    <property type="protein sequence ID" value="PLT31225.1"/>
    <property type="molecule type" value="Genomic_DNA"/>
</dbReference>
<dbReference type="NCBIfam" id="NF010349">
    <property type="entry name" value="PRK13777.1"/>
    <property type="match status" value="1"/>
</dbReference>
<dbReference type="SUPFAM" id="SSF46785">
    <property type="entry name" value="Winged helix' DNA-binding domain"/>
    <property type="match status" value="1"/>
</dbReference>
<dbReference type="GO" id="GO:0006950">
    <property type="term" value="P:response to stress"/>
    <property type="evidence" value="ECO:0007669"/>
    <property type="project" value="TreeGrafter"/>
</dbReference>
<keyword evidence="1" id="KW-0805">Transcription regulation</keyword>
<dbReference type="SMART" id="SM00347">
    <property type="entry name" value="HTH_MARR"/>
    <property type="match status" value="1"/>
</dbReference>
<dbReference type="InterPro" id="IPR036388">
    <property type="entry name" value="WH-like_DNA-bd_sf"/>
</dbReference>
<dbReference type="InterPro" id="IPR036390">
    <property type="entry name" value="WH_DNA-bd_sf"/>
</dbReference>
<dbReference type="PANTHER" id="PTHR33164">
    <property type="entry name" value="TRANSCRIPTIONAL REGULATOR, MARR FAMILY"/>
    <property type="match status" value="1"/>
</dbReference>
<evidence type="ECO:0000256" key="3">
    <source>
        <dbReference type="ARBA" id="ARBA00023163"/>
    </source>
</evidence>
<dbReference type="Gene3D" id="1.10.10.10">
    <property type="entry name" value="Winged helix-like DNA-binding domain superfamily/Winged helix DNA-binding domain"/>
    <property type="match status" value="1"/>
</dbReference>
<comment type="caution">
    <text evidence="5">The sequence shown here is derived from an EMBL/GenBank/DDBJ whole genome shotgun (WGS) entry which is preliminary data.</text>
</comment>
<proteinExistence type="predicted"/>
<feature type="domain" description="HTH marR-type" evidence="4">
    <location>
        <begin position="11"/>
        <end position="155"/>
    </location>
</feature>
<keyword evidence="6" id="KW-1185">Reference proteome</keyword>